<dbReference type="Proteomes" id="UP000192775">
    <property type="component" value="Chromosome"/>
</dbReference>
<protein>
    <submittedName>
        <fullName evidence="1">Uncharacterized protein</fullName>
    </submittedName>
</protein>
<gene>
    <name evidence="1" type="ORF">B5808_09790</name>
</gene>
<evidence type="ECO:0000313" key="2">
    <source>
        <dbReference type="Proteomes" id="UP000192775"/>
    </source>
</evidence>
<organism evidence="1 2">
    <name type="scientific">Cnuibacter physcomitrellae</name>
    <dbReference type="NCBI Taxonomy" id="1619308"/>
    <lineage>
        <taxon>Bacteria</taxon>
        <taxon>Bacillati</taxon>
        <taxon>Actinomycetota</taxon>
        <taxon>Actinomycetes</taxon>
        <taxon>Micrococcales</taxon>
        <taxon>Microbacteriaceae</taxon>
        <taxon>Cnuibacter</taxon>
    </lineage>
</organism>
<accession>A0A1X9LLW9</accession>
<proteinExistence type="predicted"/>
<dbReference type="STRING" id="1619308.B5808_09790"/>
<reference evidence="1 2" key="1">
    <citation type="submission" date="2017-04" db="EMBL/GenBank/DDBJ databases">
        <authorList>
            <person name="Afonso C.L."/>
            <person name="Miller P.J."/>
            <person name="Scott M.A."/>
            <person name="Spackman E."/>
            <person name="Goraichik I."/>
            <person name="Dimitrov K.M."/>
            <person name="Suarez D.L."/>
            <person name="Swayne D.E."/>
        </authorList>
    </citation>
    <scope>NUCLEOTIDE SEQUENCE [LARGE SCALE GENOMIC DNA]</scope>
    <source>
        <strain evidence="2">XA(T)</strain>
    </source>
</reference>
<dbReference type="AlphaFoldDB" id="A0A1X9LLW9"/>
<keyword evidence="2" id="KW-1185">Reference proteome</keyword>
<evidence type="ECO:0000313" key="1">
    <source>
        <dbReference type="EMBL" id="ARJ05482.1"/>
    </source>
</evidence>
<name>A0A1X9LLW9_9MICO</name>
<dbReference type="KEGG" id="cphy:B5808_09790"/>
<dbReference type="EMBL" id="CP020715">
    <property type="protein sequence ID" value="ARJ05482.1"/>
    <property type="molecule type" value="Genomic_DNA"/>
</dbReference>
<sequence length="120" mass="13310">MVDTTSTAQLLPHEFYERRAEWIEQLTAAASPSGVVGDVTSPIDHDGSVMNYREVNLGSENDAIVQELEPSMRPWRVYLEYPNDSLSVSEARLFALKLVDAIARADVLNVAFEETQGAPE</sequence>